<evidence type="ECO:0000259" key="2">
    <source>
        <dbReference type="Pfam" id="PF00144"/>
    </source>
</evidence>
<dbReference type="PANTHER" id="PTHR46825:SF9">
    <property type="entry name" value="BETA-LACTAMASE-RELATED DOMAIN-CONTAINING PROTEIN"/>
    <property type="match status" value="1"/>
</dbReference>
<organism evidence="3 4">
    <name type="scientific">Dinghuibacter silviterrae</name>
    <dbReference type="NCBI Taxonomy" id="1539049"/>
    <lineage>
        <taxon>Bacteria</taxon>
        <taxon>Pseudomonadati</taxon>
        <taxon>Bacteroidota</taxon>
        <taxon>Chitinophagia</taxon>
        <taxon>Chitinophagales</taxon>
        <taxon>Chitinophagaceae</taxon>
        <taxon>Dinghuibacter</taxon>
    </lineage>
</organism>
<evidence type="ECO:0000256" key="1">
    <source>
        <dbReference type="SAM" id="MobiDB-lite"/>
    </source>
</evidence>
<dbReference type="OrthoDB" id="9793489at2"/>
<dbReference type="EMBL" id="SODV01000001">
    <property type="protein sequence ID" value="TDX02298.1"/>
    <property type="molecule type" value="Genomic_DNA"/>
</dbReference>
<feature type="region of interest" description="Disordered" evidence="1">
    <location>
        <begin position="378"/>
        <end position="401"/>
    </location>
</feature>
<dbReference type="Gene3D" id="3.40.710.10">
    <property type="entry name" value="DD-peptidase/beta-lactamase superfamily"/>
    <property type="match status" value="1"/>
</dbReference>
<reference evidence="3 4" key="1">
    <citation type="submission" date="2019-03" db="EMBL/GenBank/DDBJ databases">
        <title>Genomic Encyclopedia of Type Strains, Phase IV (KMG-IV): sequencing the most valuable type-strain genomes for metagenomic binning, comparative biology and taxonomic classification.</title>
        <authorList>
            <person name="Goeker M."/>
        </authorList>
    </citation>
    <scope>NUCLEOTIDE SEQUENCE [LARGE SCALE GENOMIC DNA]</scope>
    <source>
        <strain evidence="3 4">DSM 100059</strain>
    </source>
</reference>
<name>A0A4R8DWH7_9BACT</name>
<dbReference type="RefSeq" id="WP_133994916.1">
    <property type="nucleotide sequence ID" value="NZ_SODV01000001.1"/>
</dbReference>
<dbReference type="InterPro" id="IPR023650">
    <property type="entry name" value="Beta-lactam_class-A_AS"/>
</dbReference>
<dbReference type="InterPro" id="IPR001466">
    <property type="entry name" value="Beta-lactam-related"/>
</dbReference>
<evidence type="ECO:0000313" key="4">
    <source>
        <dbReference type="Proteomes" id="UP000294498"/>
    </source>
</evidence>
<feature type="domain" description="Beta-lactamase-related" evidence="2">
    <location>
        <begin position="71"/>
        <end position="360"/>
    </location>
</feature>
<keyword evidence="4" id="KW-1185">Reference proteome</keyword>
<gene>
    <name evidence="3" type="ORF">EDB95_3353</name>
</gene>
<dbReference type="AlphaFoldDB" id="A0A4R8DWH7"/>
<dbReference type="PROSITE" id="PS51257">
    <property type="entry name" value="PROKAR_LIPOPROTEIN"/>
    <property type="match status" value="1"/>
</dbReference>
<dbReference type="Proteomes" id="UP000294498">
    <property type="component" value="Unassembled WGS sequence"/>
</dbReference>
<dbReference type="PROSITE" id="PS00146">
    <property type="entry name" value="BETA_LACTAMASE_A"/>
    <property type="match status" value="1"/>
</dbReference>
<evidence type="ECO:0000313" key="3">
    <source>
        <dbReference type="EMBL" id="TDX02298.1"/>
    </source>
</evidence>
<dbReference type="InterPro" id="IPR012338">
    <property type="entry name" value="Beta-lactam/transpept-like"/>
</dbReference>
<dbReference type="InterPro" id="IPR050491">
    <property type="entry name" value="AmpC-like"/>
</dbReference>
<dbReference type="SUPFAM" id="SSF56601">
    <property type="entry name" value="beta-lactamase/transpeptidase-like"/>
    <property type="match status" value="1"/>
</dbReference>
<dbReference type="Pfam" id="PF00144">
    <property type="entry name" value="Beta-lactamase"/>
    <property type="match status" value="1"/>
</dbReference>
<protein>
    <submittedName>
        <fullName evidence="3">CubicO group peptidase (Beta-lactamase class C family)</fullName>
    </submittedName>
</protein>
<proteinExistence type="predicted"/>
<comment type="caution">
    <text evidence="3">The sequence shown here is derived from an EMBL/GenBank/DDBJ whole genome shotgun (WGS) entry which is preliminary data.</text>
</comment>
<dbReference type="PANTHER" id="PTHR46825">
    <property type="entry name" value="D-ALANYL-D-ALANINE-CARBOXYPEPTIDASE/ENDOPEPTIDASE AMPH"/>
    <property type="match status" value="1"/>
</dbReference>
<sequence>MKHIALVICVGGILISCGAKQPNDSKSQTDVRKDTVAVIKRPKVSTEEFNRIYSLSDNFYSSLERSGFNGSFLVAKDDSIIYERYRGFENLRTKTPPVGEHSAFHLASVSKTFTAMAVLKLMEEKKIVLDSSVQYYLPAFPYPGITVKMLLNHRSGLPNYLYWVATTNWDKHTYLTNDSLLALLARLKPKVMTRPNTHFHYCNTNYAMLALIVEKVTGMPFPQYMKQTIFDPLGMTDTHIVTSADLQDVMPSYMGNGRIVPWSYLDGTYGDKNVYSTTHDLLKWDQALRTDFLTKASLDMAYAPYSFEKPGIRNYGLGWHLFLYPTEKVIFHNGYWHGNNTVFFRLIKEGYTIIVLGNRYDRYIYHVQPLAESLTGRKFNAKGAPEPDSEDSGDTGDGGGR</sequence>
<accession>A0A4R8DWH7</accession>